<protein>
    <submittedName>
        <fullName evidence="5">GFA family protein</fullName>
    </submittedName>
</protein>
<comment type="caution">
    <text evidence="5">The sequence shown here is derived from an EMBL/GenBank/DDBJ whole genome shotgun (WGS) entry which is preliminary data.</text>
</comment>
<dbReference type="Pfam" id="PF04828">
    <property type="entry name" value="GFA"/>
    <property type="match status" value="1"/>
</dbReference>
<sequence>MTDKRQTYEAKCHCGKVHFKFRGEPVHTAIRCNCSMCRRKNAVMSTGCYSGDAFEIISGKDNLGTYLFGDRKVKHHFCTSCGIYTFHQMGRQQDHEEIELQGEFRVNLGCAEEIDLEKLSVRVFDGHDSWRFLN</sequence>
<evidence type="ECO:0000313" key="6">
    <source>
        <dbReference type="Proteomes" id="UP001069802"/>
    </source>
</evidence>
<proteinExistence type="inferred from homology"/>
<evidence type="ECO:0000259" key="4">
    <source>
        <dbReference type="PROSITE" id="PS51891"/>
    </source>
</evidence>
<evidence type="ECO:0000256" key="2">
    <source>
        <dbReference type="ARBA" id="ARBA00022723"/>
    </source>
</evidence>
<organism evidence="5 6">
    <name type="scientific">Kiloniella laminariae</name>
    <dbReference type="NCBI Taxonomy" id="454162"/>
    <lineage>
        <taxon>Bacteria</taxon>
        <taxon>Pseudomonadati</taxon>
        <taxon>Pseudomonadota</taxon>
        <taxon>Alphaproteobacteria</taxon>
        <taxon>Rhodospirillales</taxon>
        <taxon>Kiloniellaceae</taxon>
        <taxon>Kiloniella</taxon>
    </lineage>
</organism>
<dbReference type="InterPro" id="IPR052355">
    <property type="entry name" value="CENP-V-like"/>
</dbReference>
<feature type="domain" description="CENP-V/GFA" evidence="4">
    <location>
        <begin position="8"/>
        <end position="125"/>
    </location>
</feature>
<dbReference type="InterPro" id="IPR011057">
    <property type="entry name" value="Mss4-like_sf"/>
</dbReference>
<name>A0ABT4LE95_9PROT</name>
<accession>A0ABT4LE95</accession>
<keyword evidence="3" id="KW-0862">Zinc</keyword>
<dbReference type="PANTHER" id="PTHR28620:SF1">
    <property type="entry name" value="CENP-V_GFA DOMAIN-CONTAINING PROTEIN"/>
    <property type="match status" value="1"/>
</dbReference>
<evidence type="ECO:0000256" key="1">
    <source>
        <dbReference type="ARBA" id="ARBA00005495"/>
    </source>
</evidence>
<dbReference type="Gene3D" id="2.170.150.70">
    <property type="match status" value="1"/>
</dbReference>
<keyword evidence="6" id="KW-1185">Reference proteome</keyword>
<evidence type="ECO:0000313" key="5">
    <source>
        <dbReference type="EMBL" id="MCZ4279419.1"/>
    </source>
</evidence>
<gene>
    <name evidence="5" type="ORF">O4H49_01435</name>
</gene>
<evidence type="ECO:0000256" key="3">
    <source>
        <dbReference type="ARBA" id="ARBA00022833"/>
    </source>
</evidence>
<dbReference type="PANTHER" id="PTHR28620">
    <property type="entry name" value="CENTROMERE PROTEIN V"/>
    <property type="match status" value="1"/>
</dbReference>
<comment type="similarity">
    <text evidence="1">Belongs to the Gfa family.</text>
</comment>
<keyword evidence="2" id="KW-0479">Metal-binding</keyword>
<dbReference type="PROSITE" id="PS51891">
    <property type="entry name" value="CENP_V_GFA"/>
    <property type="match status" value="1"/>
</dbReference>
<dbReference type="RefSeq" id="WP_269421624.1">
    <property type="nucleotide sequence ID" value="NZ_JAPWGY010000001.1"/>
</dbReference>
<dbReference type="Proteomes" id="UP001069802">
    <property type="component" value="Unassembled WGS sequence"/>
</dbReference>
<reference evidence="5" key="1">
    <citation type="submission" date="2022-12" db="EMBL/GenBank/DDBJ databases">
        <title>Bacterial isolates from different developmental stages of Nematostella vectensis.</title>
        <authorList>
            <person name="Fraune S."/>
        </authorList>
    </citation>
    <scope>NUCLEOTIDE SEQUENCE</scope>
    <source>
        <strain evidence="5">G21630-S1</strain>
    </source>
</reference>
<dbReference type="InterPro" id="IPR006913">
    <property type="entry name" value="CENP-V/GFA"/>
</dbReference>
<dbReference type="EMBL" id="JAPWGY010000001">
    <property type="protein sequence ID" value="MCZ4279419.1"/>
    <property type="molecule type" value="Genomic_DNA"/>
</dbReference>
<dbReference type="SUPFAM" id="SSF51316">
    <property type="entry name" value="Mss4-like"/>
    <property type="match status" value="1"/>
</dbReference>